<proteinExistence type="predicted"/>
<dbReference type="GO" id="GO:0003700">
    <property type="term" value="F:DNA-binding transcription factor activity"/>
    <property type="evidence" value="ECO:0007669"/>
    <property type="project" value="TreeGrafter"/>
</dbReference>
<dbReference type="CDD" id="cd02209">
    <property type="entry name" value="cupin_XRE_C"/>
    <property type="match status" value="1"/>
</dbReference>
<dbReference type="Pfam" id="PF01381">
    <property type="entry name" value="HTH_3"/>
    <property type="match status" value="1"/>
</dbReference>
<name>A0A370MYK3_9BURK</name>
<feature type="domain" description="HTH cro/C1-type" evidence="2">
    <location>
        <begin position="16"/>
        <end position="70"/>
    </location>
</feature>
<gene>
    <name evidence="3" type="ORF">DN412_41025</name>
</gene>
<keyword evidence="1" id="KW-0238">DNA-binding</keyword>
<dbReference type="InterPro" id="IPR001387">
    <property type="entry name" value="Cro/C1-type_HTH"/>
</dbReference>
<dbReference type="RefSeq" id="WP_115216751.1">
    <property type="nucleotide sequence ID" value="NZ_QKWJ01000146.1"/>
</dbReference>
<comment type="caution">
    <text evidence="3">The sequence shown here is derived from an EMBL/GenBank/DDBJ whole genome shotgun (WGS) entry which is preliminary data.</text>
</comment>
<evidence type="ECO:0000313" key="3">
    <source>
        <dbReference type="EMBL" id="RDJ98415.1"/>
    </source>
</evidence>
<evidence type="ECO:0000259" key="2">
    <source>
        <dbReference type="PROSITE" id="PS50943"/>
    </source>
</evidence>
<dbReference type="GO" id="GO:0003677">
    <property type="term" value="F:DNA binding"/>
    <property type="evidence" value="ECO:0007669"/>
    <property type="project" value="UniProtKB-KW"/>
</dbReference>
<accession>A0A370MYK3</accession>
<dbReference type="InterPro" id="IPR050807">
    <property type="entry name" value="TransReg_Diox_bact_type"/>
</dbReference>
<dbReference type="PANTHER" id="PTHR46797">
    <property type="entry name" value="HTH-TYPE TRANSCRIPTIONAL REGULATOR"/>
    <property type="match status" value="1"/>
</dbReference>
<evidence type="ECO:0000256" key="1">
    <source>
        <dbReference type="ARBA" id="ARBA00023125"/>
    </source>
</evidence>
<dbReference type="Gene3D" id="2.60.120.10">
    <property type="entry name" value="Jelly Rolls"/>
    <property type="match status" value="1"/>
</dbReference>
<evidence type="ECO:0000313" key="4">
    <source>
        <dbReference type="Proteomes" id="UP000255165"/>
    </source>
</evidence>
<dbReference type="PROSITE" id="PS50943">
    <property type="entry name" value="HTH_CROC1"/>
    <property type="match status" value="1"/>
</dbReference>
<dbReference type="InterPro" id="IPR010982">
    <property type="entry name" value="Lambda_DNA-bd_dom_sf"/>
</dbReference>
<organism evidence="3 4">
    <name type="scientific">Cupriavidus lacunae</name>
    <dbReference type="NCBI Taxonomy" id="2666307"/>
    <lineage>
        <taxon>Bacteria</taxon>
        <taxon>Pseudomonadati</taxon>
        <taxon>Pseudomonadota</taxon>
        <taxon>Betaproteobacteria</taxon>
        <taxon>Burkholderiales</taxon>
        <taxon>Burkholderiaceae</taxon>
        <taxon>Cupriavidus</taxon>
    </lineage>
</organism>
<dbReference type="AlphaFoldDB" id="A0A370MYK3"/>
<reference evidence="4" key="1">
    <citation type="submission" date="2018-06" db="EMBL/GenBank/DDBJ databases">
        <authorList>
            <person name="Feng T."/>
            <person name="Jeon C.O."/>
        </authorList>
    </citation>
    <scope>NUCLEOTIDE SEQUENCE [LARGE SCALE GENOMIC DNA]</scope>
    <source>
        <strain evidence="4">S23</strain>
    </source>
</reference>
<dbReference type="EMBL" id="QKWJ01000146">
    <property type="protein sequence ID" value="RDJ98415.1"/>
    <property type="molecule type" value="Genomic_DNA"/>
</dbReference>
<dbReference type="Gene3D" id="1.10.260.40">
    <property type="entry name" value="lambda repressor-like DNA-binding domains"/>
    <property type="match status" value="1"/>
</dbReference>
<dbReference type="SMART" id="SM00530">
    <property type="entry name" value="HTH_XRE"/>
    <property type="match status" value="1"/>
</dbReference>
<dbReference type="Proteomes" id="UP000255165">
    <property type="component" value="Unassembled WGS sequence"/>
</dbReference>
<dbReference type="InterPro" id="IPR011051">
    <property type="entry name" value="RmlC_Cupin_sf"/>
</dbReference>
<dbReference type="InterPro" id="IPR014710">
    <property type="entry name" value="RmlC-like_jellyroll"/>
</dbReference>
<sequence>MENKEFNQEIVIGSRLKHARLNRRLSLRQLSEKVGCTESFLSKVENSKVRPSIPMLHKIAVTLGISVAKLFAEGGTAEGPVTVMRDGQRQVLRTEHLRAGDGVSLETLVPNHVCALLEANIHHVPAGTSSQGFLEHQGEEMGYVLQGELELTVGDQTTRVGKGDSFFFLSHIPHAYRNTGSIEALVLWVNTPQSF</sequence>
<protein>
    <submittedName>
        <fullName evidence="3">Transcriptional regulator</fullName>
    </submittedName>
</protein>
<dbReference type="SUPFAM" id="SSF51182">
    <property type="entry name" value="RmlC-like cupins"/>
    <property type="match status" value="1"/>
</dbReference>
<keyword evidence="4" id="KW-1185">Reference proteome</keyword>
<dbReference type="PANTHER" id="PTHR46797:SF1">
    <property type="entry name" value="METHYLPHOSPHONATE SYNTHASE"/>
    <property type="match status" value="1"/>
</dbReference>
<dbReference type="SUPFAM" id="SSF47413">
    <property type="entry name" value="lambda repressor-like DNA-binding domains"/>
    <property type="match status" value="1"/>
</dbReference>
<dbReference type="GO" id="GO:0005829">
    <property type="term" value="C:cytosol"/>
    <property type="evidence" value="ECO:0007669"/>
    <property type="project" value="TreeGrafter"/>
</dbReference>
<dbReference type="CDD" id="cd00093">
    <property type="entry name" value="HTH_XRE"/>
    <property type="match status" value="1"/>
</dbReference>
<dbReference type="Pfam" id="PF07883">
    <property type="entry name" value="Cupin_2"/>
    <property type="match status" value="1"/>
</dbReference>
<dbReference type="InterPro" id="IPR013096">
    <property type="entry name" value="Cupin_2"/>
</dbReference>